<evidence type="ECO:0000256" key="6">
    <source>
        <dbReference type="ARBA" id="ARBA00023002"/>
    </source>
</evidence>
<feature type="domain" description="FAD-binding FR-type" evidence="9">
    <location>
        <begin position="1"/>
        <end position="92"/>
    </location>
</feature>
<dbReference type="AlphaFoldDB" id="A0A0G1SK73"/>
<comment type="caution">
    <text evidence="10">The sequence shown here is derived from an EMBL/GenBank/DDBJ whole genome shotgun (WGS) entry which is preliminary data.</text>
</comment>
<dbReference type="InterPro" id="IPR001433">
    <property type="entry name" value="OxRdtase_FAD/NAD-bd"/>
</dbReference>
<evidence type="ECO:0000256" key="5">
    <source>
        <dbReference type="ARBA" id="ARBA00022827"/>
    </source>
</evidence>
<dbReference type="Proteomes" id="UP000034565">
    <property type="component" value="Unassembled WGS sequence"/>
</dbReference>
<dbReference type="Pfam" id="PF00175">
    <property type="entry name" value="NAD_binding_1"/>
    <property type="match status" value="1"/>
</dbReference>
<proteinExistence type="predicted"/>
<sequence length="205" mass="23683">MTAKIIEIIDEAKDIRSFRLQAKMDYLPGQWFYIKLDENLKHHFTISSSPTEDFLQFTTKFREESDYKKALWQRKIGDELEINGPFGNFVLDEKDTTPRLFIAGGIGITPFRSMIKYVSDKQLTLPIKLLYSVKSKAEAAFAAELSDLRIVETEKEGRLDKEKIEKYCLDWKERSWWVCGPPAMVEATTSFAPTGKVTSEEFIGY</sequence>
<dbReference type="InterPro" id="IPR050415">
    <property type="entry name" value="MRET"/>
</dbReference>
<dbReference type="GO" id="GO:0051537">
    <property type="term" value="F:2 iron, 2 sulfur cluster binding"/>
    <property type="evidence" value="ECO:0007669"/>
    <property type="project" value="UniProtKB-KW"/>
</dbReference>
<dbReference type="PRINTS" id="PR00410">
    <property type="entry name" value="PHEHYDRXLASE"/>
</dbReference>
<evidence type="ECO:0000313" key="10">
    <source>
        <dbReference type="EMBL" id="KKU69894.1"/>
    </source>
</evidence>
<evidence type="ECO:0000259" key="9">
    <source>
        <dbReference type="PROSITE" id="PS51384"/>
    </source>
</evidence>
<dbReference type="GO" id="GO:0046872">
    <property type="term" value="F:metal ion binding"/>
    <property type="evidence" value="ECO:0007669"/>
    <property type="project" value="UniProtKB-KW"/>
</dbReference>
<dbReference type="Pfam" id="PF00970">
    <property type="entry name" value="FAD_binding_6"/>
    <property type="match status" value="1"/>
</dbReference>
<evidence type="ECO:0000256" key="2">
    <source>
        <dbReference type="ARBA" id="ARBA00022630"/>
    </source>
</evidence>
<accession>A0A0G1SK73</accession>
<evidence type="ECO:0000256" key="1">
    <source>
        <dbReference type="ARBA" id="ARBA00001974"/>
    </source>
</evidence>
<dbReference type="PANTHER" id="PTHR47354">
    <property type="entry name" value="NADH OXIDOREDUCTASE HCR"/>
    <property type="match status" value="1"/>
</dbReference>
<gene>
    <name evidence="10" type="ORF">UX92_C0007G0017</name>
</gene>
<dbReference type="CDD" id="cd00322">
    <property type="entry name" value="FNR_like"/>
    <property type="match status" value="1"/>
</dbReference>
<dbReference type="EMBL" id="LCOA01000007">
    <property type="protein sequence ID" value="KKU69894.1"/>
    <property type="molecule type" value="Genomic_DNA"/>
</dbReference>
<evidence type="ECO:0000256" key="8">
    <source>
        <dbReference type="ARBA" id="ARBA00023014"/>
    </source>
</evidence>
<evidence type="ECO:0000256" key="7">
    <source>
        <dbReference type="ARBA" id="ARBA00023004"/>
    </source>
</evidence>
<protein>
    <submittedName>
        <fullName evidence="10">Putative oxidoreductase FAD/NAD(P)-binding component</fullName>
    </submittedName>
</protein>
<keyword evidence="6" id="KW-0560">Oxidoreductase</keyword>
<dbReference type="InterPro" id="IPR017938">
    <property type="entry name" value="Riboflavin_synthase-like_b-brl"/>
</dbReference>
<dbReference type="PROSITE" id="PS51384">
    <property type="entry name" value="FAD_FR"/>
    <property type="match status" value="1"/>
</dbReference>
<dbReference type="SUPFAM" id="SSF63380">
    <property type="entry name" value="Riboflavin synthase domain-like"/>
    <property type="match status" value="1"/>
</dbReference>
<organism evidence="10 11">
    <name type="scientific">Candidatus Amesbacteria bacterium GW2011_GWA1_47_20</name>
    <dbReference type="NCBI Taxonomy" id="1618354"/>
    <lineage>
        <taxon>Bacteria</taxon>
        <taxon>Candidatus Amesiibacteriota</taxon>
    </lineage>
</organism>
<dbReference type="Gene3D" id="2.40.30.10">
    <property type="entry name" value="Translation factors"/>
    <property type="match status" value="1"/>
</dbReference>
<comment type="cofactor">
    <cofactor evidence="1">
        <name>FAD</name>
        <dbReference type="ChEBI" id="CHEBI:57692"/>
    </cofactor>
</comment>
<name>A0A0G1SK73_9BACT</name>
<dbReference type="InterPro" id="IPR039261">
    <property type="entry name" value="FNR_nucleotide-bd"/>
</dbReference>
<evidence type="ECO:0000256" key="3">
    <source>
        <dbReference type="ARBA" id="ARBA00022714"/>
    </source>
</evidence>
<evidence type="ECO:0000256" key="4">
    <source>
        <dbReference type="ARBA" id="ARBA00022723"/>
    </source>
</evidence>
<dbReference type="Gene3D" id="3.40.50.80">
    <property type="entry name" value="Nucleotide-binding domain of ferredoxin-NADP reductase (FNR) module"/>
    <property type="match status" value="1"/>
</dbReference>
<keyword evidence="2" id="KW-0285">Flavoprotein</keyword>
<dbReference type="InterPro" id="IPR008333">
    <property type="entry name" value="Cbr1-like_FAD-bd_dom"/>
</dbReference>
<dbReference type="GO" id="GO:0016491">
    <property type="term" value="F:oxidoreductase activity"/>
    <property type="evidence" value="ECO:0007669"/>
    <property type="project" value="UniProtKB-KW"/>
</dbReference>
<reference evidence="10 11" key="1">
    <citation type="journal article" date="2015" name="Nature">
        <title>rRNA introns, odd ribosomes, and small enigmatic genomes across a large radiation of phyla.</title>
        <authorList>
            <person name="Brown C.T."/>
            <person name="Hug L.A."/>
            <person name="Thomas B.C."/>
            <person name="Sharon I."/>
            <person name="Castelle C.J."/>
            <person name="Singh A."/>
            <person name="Wilkins M.J."/>
            <person name="Williams K.H."/>
            <person name="Banfield J.F."/>
        </authorList>
    </citation>
    <scope>NUCLEOTIDE SEQUENCE [LARGE SCALE GENOMIC DNA]</scope>
</reference>
<dbReference type="PANTHER" id="PTHR47354:SF6">
    <property type="entry name" value="NADH OXIDOREDUCTASE HCR"/>
    <property type="match status" value="1"/>
</dbReference>
<evidence type="ECO:0000313" key="11">
    <source>
        <dbReference type="Proteomes" id="UP000034565"/>
    </source>
</evidence>
<keyword evidence="5" id="KW-0274">FAD</keyword>
<keyword evidence="3" id="KW-0001">2Fe-2S</keyword>
<dbReference type="PATRIC" id="fig|1618354.3.peg.285"/>
<keyword evidence="8" id="KW-0411">Iron-sulfur</keyword>
<dbReference type="SUPFAM" id="SSF52343">
    <property type="entry name" value="Ferredoxin reductase-like, C-terminal NADP-linked domain"/>
    <property type="match status" value="1"/>
</dbReference>
<keyword evidence="7" id="KW-0408">Iron</keyword>
<keyword evidence="4" id="KW-0479">Metal-binding</keyword>
<dbReference type="InterPro" id="IPR017927">
    <property type="entry name" value="FAD-bd_FR_type"/>
</dbReference>